<feature type="domain" description="ABC-2 type transporter transmembrane" evidence="7">
    <location>
        <begin position="20"/>
        <end position="395"/>
    </location>
</feature>
<accession>Q9KDP4</accession>
<dbReference type="InterPro" id="IPR013525">
    <property type="entry name" value="ABC2_TM"/>
</dbReference>
<reference evidence="8 9" key="1">
    <citation type="journal article" date="2000" name="Nucleic Acids Res.">
        <title>Complete genome sequence of the alkaliphilic bacterium Bacillus halodurans and genomic sequence comparison with Bacillus subtilis.</title>
        <authorList>
            <person name="Takami H."/>
            <person name="Nakasone K."/>
            <person name="Takaki Y."/>
            <person name="Maeno G."/>
            <person name="Sasaki R."/>
            <person name="Masui N."/>
            <person name="Fuji F."/>
            <person name="Hirama C."/>
            <person name="Nakamura Y."/>
            <person name="Ogasawara N."/>
            <person name="Kuhara S."/>
            <person name="Horikoshi K."/>
        </authorList>
    </citation>
    <scope>NUCLEOTIDE SEQUENCE [LARGE SCALE GENOMIC DNA]</scope>
    <source>
        <strain evidence="9">ATCC BAA-125 / DSM 18197 / FERM 7344 / JCM 9153 / C-125</strain>
    </source>
</reference>
<organism evidence="8 9">
    <name type="scientific">Halalkalibacterium halodurans (strain ATCC BAA-125 / DSM 18197 / FERM 7344 / JCM 9153 / C-125)</name>
    <name type="common">Bacillus halodurans</name>
    <dbReference type="NCBI Taxonomy" id="272558"/>
    <lineage>
        <taxon>Bacteria</taxon>
        <taxon>Bacillati</taxon>
        <taxon>Bacillota</taxon>
        <taxon>Bacilli</taxon>
        <taxon>Bacillales</taxon>
        <taxon>Bacillaceae</taxon>
        <taxon>Halalkalibacterium (ex Joshi et al. 2022)</taxon>
    </lineage>
</organism>
<evidence type="ECO:0000256" key="6">
    <source>
        <dbReference type="SAM" id="Phobius"/>
    </source>
</evidence>
<keyword evidence="5 6" id="KW-0472">Membrane</keyword>
<keyword evidence="3 6" id="KW-0812">Transmembrane</keyword>
<dbReference type="GO" id="GO:0140359">
    <property type="term" value="F:ABC-type transporter activity"/>
    <property type="evidence" value="ECO:0007669"/>
    <property type="project" value="InterPro"/>
</dbReference>
<feature type="transmembrane region" description="Helical" evidence="6">
    <location>
        <begin position="376"/>
        <end position="398"/>
    </location>
</feature>
<dbReference type="Proteomes" id="UP000001258">
    <property type="component" value="Chromosome"/>
</dbReference>
<dbReference type="RefSeq" id="WP_010897337.1">
    <property type="nucleotide sequence ID" value="NC_002570.2"/>
</dbReference>
<evidence type="ECO:0000256" key="2">
    <source>
        <dbReference type="ARBA" id="ARBA00022475"/>
    </source>
</evidence>
<evidence type="ECO:0000256" key="4">
    <source>
        <dbReference type="ARBA" id="ARBA00022989"/>
    </source>
</evidence>
<dbReference type="InterPro" id="IPR051449">
    <property type="entry name" value="ABC-2_transporter_component"/>
</dbReference>
<comment type="subcellular location">
    <subcellularLocation>
        <location evidence="1">Cell membrane</location>
        <topology evidence="1">Multi-pass membrane protein</topology>
    </subcellularLocation>
</comment>
<dbReference type="PANTHER" id="PTHR30294:SF29">
    <property type="entry name" value="MULTIDRUG ABC TRANSPORTER PERMEASE YBHS-RELATED"/>
    <property type="match status" value="1"/>
</dbReference>
<feature type="transmembrane region" description="Helical" evidence="6">
    <location>
        <begin position="347"/>
        <end position="364"/>
    </location>
</feature>
<proteinExistence type="predicted"/>
<dbReference type="EMBL" id="BA000004">
    <property type="protein sequence ID" value="BAB04886.1"/>
    <property type="molecule type" value="Genomic_DNA"/>
</dbReference>
<dbReference type="AlphaFoldDB" id="Q9KDP4"/>
<evidence type="ECO:0000313" key="9">
    <source>
        <dbReference type="Proteomes" id="UP000001258"/>
    </source>
</evidence>
<feature type="transmembrane region" description="Helical" evidence="6">
    <location>
        <begin position="20"/>
        <end position="42"/>
    </location>
</feature>
<keyword evidence="4 6" id="KW-1133">Transmembrane helix</keyword>
<dbReference type="HOGENOM" id="CLU_046841_2_1_9"/>
<feature type="transmembrane region" description="Helical" evidence="6">
    <location>
        <begin position="236"/>
        <end position="260"/>
    </location>
</feature>
<evidence type="ECO:0000259" key="7">
    <source>
        <dbReference type="Pfam" id="PF12698"/>
    </source>
</evidence>
<dbReference type="PANTHER" id="PTHR30294">
    <property type="entry name" value="MEMBRANE COMPONENT OF ABC TRANSPORTER YHHJ-RELATED"/>
    <property type="match status" value="1"/>
</dbReference>
<sequence>MNNFWTVVGHSYMNKVKSKVFVISTAVTLTFVLLFANVDLIINLFEAGESKEPAHVAILDETGEWYPAIAEVLDREQSAIVLTSFTESEKEGQEAVSSGQFDGMLVLREGADVPEATYYYQSVNQAVTAELQHGMQTVKEAQATADLGLSDEQLQQIYAPVSFTTEPVEEGEGAVKTEEEVAQASFLVVILLFVIYFSVIMYCSMIATEVATEKSSRVMEILISSVSPVTHMFGKIVGIALVALSQFFLIVLIGGVNALLRMSAGTGEGLGVVSDFVSLDALPVGLMMYALLFYILSYFLFATLAAMLGSIVSRIEDVNSAVGPINFLVIVAFFIAMFGMNAPESSFITVTSFVPFFTPMIMFLRVGMLDVPLWEVALSIALLVGTIGLFAILAARVYRGGVLLYGNSSSWKHIKTALALSKRER</sequence>
<dbReference type="Pfam" id="PF12698">
    <property type="entry name" value="ABC2_membrane_3"/>
    <property type="match status" value="1"/>
</dbReference>
<evidence type="ECO:0000256" key="3">
    <source>
        <dbReference type="ARBA" id="ARBA00022692"/>
    </source>
</evidence>
<dbReference type="eggNOG" id="COG1668">
    <property type="taxonomic scope" value="Bacteria"/>
</dbReference>
<keyword evidence="2" id="KW-1003">Cell membrane</keyword>
<dbReference type="GO" id="GO:0005886">
    <property type="term" value="C:plasma membrane"/>
    <property type="evidence" value="ECO:0007669"/>
    <property type="project" value="UniProtKB-SubCell"/>
</dbReference>
<dbReference type="KEGG" id="bha:BH1167"/>
<evidence type="ECO:0000256" key="5">
    <source>
        <dbReference type="ARBA" id="ARBA00023136"/>
    </source>
</evidence>
<feature type="transmembrane region" description="Helical" evidence="6">
    <location>
        <begin position="186"/>
        <end position="207"/>
    </location>
</feature>
<dbReference type="OrthoDB" id="9768837at2"/>
<feature type="transmembrane region" description="Helical" evidence="6">
    <location>
        <begin position="281"/>
        <end position="301"/>
    </location>
</feature>
<evidence type="ECO:0000256" key="1">
    <source>
        <dbReference type="ARBA" id="ARBA00004651"/>
    </source>
</evidence>
<keyword evidence="9" id="KW-1185">Reference proteome</keyword>
<dbReference type="PIR" id="G83795">
    <property type="entry name" value="G83795"/>
</dbReference>
<protein>
    <submittedName>
        <fullName evidence="8">BH1167 protein</fullName>
    </submittedName>
</protein>
<evidence type="ECO:0000313" key="8">
    <source>
        <dbReference type="EMBL" id="BAB04886.1"/>
    </source>
</evidence>
<gene>
    <name evidence="8" type="ordered locus">BH1167</name>
</gene>
<dbReference type="STRING" id="272558.gene:10727061"/>
<name>Q9KDP4_HALH5</name>
<feature type="transmembrane region" description="Helical" evidence="6">
    <location>
        <begin position="321"/>
        <end position="340"/>
    </location>
</feature>